<proteinExistence type="predicted"/>
<organism evidence="2 3">
    <name type="scientific">Pycnoporus cinnabarinus</name>
    <name type="common">Cinnabar-red polypore</name>
    <name type="synonym">Trametes cinnabarina</name>
    <dbReference type="NCBI Taxonomy" id="5643"/>
    <lineage>
        <taxon>Eukaryota</taxon>
        <taxon>Fungi</taxon>
        <taxon>Dikarya</taxon>
        <taxon>Basidiomycota</taxon>
        <taxon>Agaricomycotina</taxon>
        <taxon>Agaricomycetes</taxon>
        <taxon>Polyporales</taxon>
        <taxon>Polyporaceae</taxon>
        <taxon>Trametes</taxon>
    </lineage>
</organism>
<feature type="region of interest" description="Disordered" evidence="1">
    <location>
        <begin position="1"/>
        <end position="44"/>
    </location>
</feature>
<feature type="compositionally biased region" description="Basic and acidic residues" evidence="1">
    <location>
        <begin position="31"/>
        <end position="42"/>
    </location>
</feature>
<protein>
    <submittedName>
        <fullName evidence="2">Uncharacterized protein</fullName>
    </submittedName>
</protein>
<gene>
    <name evidence="2" type="ORF">BN946_scf184858.g37</name>
</gene>
<dbReference type="STRING" id="5643.A0A060SM44"/>
<sequence length="323" mass="36680">MPARSNQSLTENPMLAMQEDADEDAPVDPPLPRRDEAEDVVREYGYSEDVGVPQDARRREVREALESIQSMLAASLEDSWLAEATVHRLRFPPHAVPEISPFERAGSRAEMPREISTKTTIKRKITEVTGVDAMRTAMCVNSCVAYTGPFSELDSCPLCLEPRYDAYHLARSQKVPRRTFLTFPLGPQIQAMYASPETAQLMHHRSNRTREIRDQLTQDPDALGSIDDIYRGSDYLREVELGRITDDDTVLMFSLDGAQLYSNKSSDCWFFIWVLLDLPPEMRYKKQYVLPAMSTAFLTSYWLNQTYECVGGVRLLVHVASST</sequence>
<dbReference type="OrthoDB" id="3261594at2759"/>
<keyword evidence="3" id="KW-1185">Reference proteome</keyword>
<reference evidence="2" key="1">
    <citation type="submission" date="2014-01" db="EMBL/GenBank/DDBJ databases">
        <title>The genome of the white-rot fungus Pycnoporus cinnabarinus: a basidiomycete model with a versatile arsenal for lignocellulosic biomass breakdown.</title>
        <authorList>
            <person name="Levasseur A."/>
            <person name="Lomascolo A."/>
            <person name="Ruiz-Duenas F.J."/>
            <person name="Uzan E."/>
            <person name="Piumi F."/>
            <person name="Kues U."/>
            <person name="Ram A.F.J."/>
            <person name="Murat C."/>
            <person name="Haon M."/>
            <person name="Benoit I."/>
            <person name="Arfi Y."/>
            <person name="Chevret D."/>
            <person name="Drula E."/>
            <person name="Kwon M.J."/>
            <person name="Gouret P."/>
            <person name="Lesage-Meessen L."/>
            <person name="Lombard V."/>
            <person name="Mariette J."/>
            <person name="Noirot C."/>
            <person name="Park J."/>
            <person name="Patyshakuliyeva A."/>
            <person name="Wieneger R.A.B."/>
            <person name="Wosten H.A.B."/>
            <person name="Martin F."/>
            <person name="Coutinho P.M."/>
            <person name="de Vries R."/>
            <person name="Martinez A.T."/>
            <person name="Klopp C."/>
            <person name="Pontarotti P."/>
            <person name="Henrissat B."/>
            <person name="Record E."/>
        </authorList>
    </citation>
    <scope>NUCLEOTIDE SEQUENCE [LARGE SCALE GENOMIC DNA]</scope>
    <source>
        <strain evidence="2">BRFM137</strain>
    </source>
</reference>
<dbReference type="EMBL" id="CCBP010000280">
    <property type="protein sequence ID" value="CDO75597.1"/>
    <property type="molecule type" value="Genomic_DNA"/>
</dbReference>
<accession>A0A060SM44</accession>
<evidence type="ECO:0000313" key="3">
    <source>
        <dbReference type="Proteomes" id="UP000029665"/>
    </source>
</evidence>
<dbReference type="HOGENOM" id="CLU_860906_0_0_1"/>
<name>A0A060SM44_PYCCI</name>
<feature type="compositionally biased region" description="Polar residues" evidence="1">
    <location>
        <begin position="1"/>
        <end position="11"/>
    </location>
</feature>
<evidence type="ECO:0000256" key="1">
    <source>
        <dbReference type="SAM" id="MobiDB-lite"/>
    </source>
</evidence>
<dbReference type="Proteomes" id="UP000029665">
    <property type="component" value="Unassembled WGS sequence"/>
</dbReference>
<evidence type="ECO:0000313" key="2">
    <source>
        <dbReference type="EMBL" id="CDO75597.1"/>
    </source>
</evidence>
<comment type="caution">
    <text evidence="2">The sequence shown here is derived from an EMBL/GenBank/DDBJ whole genome shotgun (WGS) entry which is preliminary data.</text>
</comment>
<dbReference type="AlphaFoldDB" id="A0A060SM44"/>